<organism evidence="1 2">
    <name type="scientific">Ceratodon purpureus</name>
    <name type="common">Fire moss</name>
    <name type="synonym">Dicranum purpureum</name>
    <dbReference type="NCBI Taxonomy" id="3225"/>
    <lineage>
        <taxon>Eukaryota</taxon>
        <taxon>Viridiplantae</taxon>
        <taxon>Streptophyta</taxon>
        <taxon>Embryophyta</taxon>
        <taxon>Bryophyta</taxon>
        <taxon>Bryophytina</taxon>
        <taxon>Bryopsida</taxon>
        <taxon>Dicranidae</taxon>
        <taxon>Pseudoditrichales</taxon>
        <taxon>Ditrichaceae</taxon>
        <taxon>Ceratodon</taxon>
    </lineage>
</organism>
<name>A0A8T0HJA4_CERPU</name>
<dbReference type="EMBL" id="CM026427">
    <property type="protein sequence ID" value="KAG0570870.1"/>
    <property type="molecule type" value="Genomic_DNA"/>
</dbReference>
<evidence type="ECO:0000313" key="1">
    <source>
        <dbReference type="EMBL" id="KAG0570870.1"/>
    </source>
</evidence>
<evidence type="ECO:0000313" key="2">
    <source>
        <dbReference type="Proteomes" id="UP000822688"/>
    </source>
</evidence>
<dbReference type="Proteomes" id="UP000822688">
    <property type="component" value="Chromosome 6"/>
</dbReference>
<comment type="caution">
    <text evidence="1">The sequence shown here is derived from an EMBL/GenBank/DDBJ whole genome shotgun (WGS) entry which is preliminary data.</text>
</comment>
<sequence>MDQVLFQECRHNFQDAVALPEALNESREDNWNRLEDVEQLEAITTLVMSLEAYRLPNCVWLRRRFWPDGYGGTQALELKLFAPRCERANRSVTPPLTVEVCVS</sequence>
<reference evidence="1 2" key="1">
    <citation type="submission" date="2020-06" db="EMBL/GenBank/DDBJ databases">
        <title>WGS assembly of Ceratodon purpureus strain R40.</title>
        <authorList>
            <person name="Carey S.B."/>
            <person name="Jenkins J."/>
            <person name="Shu S."/>
            <person name="Lovell J.T."/>
            <person name="Sreedasyam A."/>
            <person name="Maumus F."/>
            <person name="Tiley G.P."/>
            <person name="Fernandez-Pozo N."/>
            <person name="Barry K."/>
            <person name="Chen C."/>
            <person name="Wang M."/>
            <person name="Lipzen A."/>
            <person name="Daum C."/>
            <person name="Saski C.A."/>
            <person name="Payton A.C."/>
            <person name="Mcbreen J.C."/>
            <person name="Conrad R.E."/>
            <person name="Kollar L.M."/>
            <person name="Olsson S."/>
            <person name="Huttunen S."/>
            <person name="Landis J.B."/>
            <person name="Wickett N.J."/>
            <person name="Johnson M.G."/>
            <person name="Rensing S.A."/>
            <person name="Grimwood J."/>
            <person name="Schmutz J."/>
            <person name="Mcdaniel S.F."/>
        </authorList>
    </citation>
    <scope>NUCLEOTIDE SEQUENCE [LARGE SCALE GENOMIC DNA]</scope>
    <source>
        <strain evidence="1 2">R40</strain>
    </source>
</reference>
<gene>
    <name evidence="1" type="ORF">KC19_6G193400</name>
</gene>
<protein>
    <submittedName>
        <fullName evidence="1">Uncharacterized protein</fullName>
    </submittedName>
</protein>
<accession>A0A8T0HJA4</accession>
<proteinExistence type="predicted"/>
<keyword evidence="2" id="KW-1185">Reference proteome</keyword>
<dbReference type="AlphaFoldDB" id="A0A8T0HJA4"/>